<accession>A0A699ZER7</accession>
<proteinExistence type="predicted"/>
<protein>
    <submittedName>
        <fullName evidence="1">Uncharacterized protein</fullName>
    </submittedName>
</protein>
<evidence type="ECO:0000313" key="1">
    <source>
        <dbReference type="EMBL" id="GFH21093.1"/>
    </source>
</evidence>
<sequence length="64" mass="7149">MQSHGADVSLPLGVMWDLLHEEPPSSCPSPWPLTMHFTTRLPPQATQAWLAELPLKAQFLNSLK</sequence>
<organism evidence="1 2">
    <name type="scientific">Haematococcus lacustris</name>
    <name type="common">Green alga</name>
    <name type="synonym">Haematococcus pluvialis</name>
    <dbReference type="NCBI Taxonomy" id="44745"/>
    <lineage>
        <taxon>Eukaryota</taxon>
        <taxon>Viridiplantae</taxon>
        <taxon>Chlorophyta</taxon>
        <taxon>core chlorophytes</taxon>
        <taxon>Chlorophyceae</taxon>
        <taxon>CS clade</taxon>
        <taxon>Chlamydomonadales</taxon>
        <taxon>Haematococcaceae</taxon>
        <taxon>Haematococcus</taxon>
    </lineage>
</organism>
<dbReference type="Proteomes" id="UP000485058">
    <property type="component" value="Unassembled WGS sequence"/>
</dbReference>
<name>A0A699ZER7_HAELA</name>
<dbReference type="AlphaFoldDB" id="A0A699ZER7"/>
<reference evidence="1 2" key="1">
    <citation type="submission" date="2020-02" db="EMBL/GenBank/DDBJ databases">
        <title>Draft genome sequence of Haematococcus lacustris strain NIES-144.</title>
        <authorList>
            <person name="Morimoto D."/>
            <person name="Nakagawa S."/>
            <person name="Yoshida T."/>
            <person name="Sawayama S."/>
        </authorList>
    </citation>
    <scope>NUCLEOTIDE SEQUENCE [LARGE SCALE GENOMIC DNA]</scope>
    <source>
        <strain evidence="1 2">NIES-144</strain>
    </source>
</reference>
<dbReference type="EMBL" id="BLLF01001760">
    <property type="protein sequence ID" value="GFH21093.1"/>
    <property type="molecule type" value="Genomic_DNA"/>
</dbReference>
<keyword evidence="2" id="KW-1185">Reference proteome</keyword>
<comment type="caution">
    <text evidence="1">The sequence shown here is derived from an EMBL/GenBank/DDBJ whole genome shotgun (WGS) entry which is preliminary data.</text>
</comment>
<feature type="non-terminal residue" evidence="1">
    <location>
        <position position="64"/>
    </location>
</feature>
<gene>
    <name evidence="1" type="ORF">HaLaN_18330</name>
</gene>
<evidence type="ECO:0000313" key="2">
    <source>
        <dbReference type="Proteomes" id="UP000485058"/>
    </source>
</evidence>